<dbReference type="InterPro" id="IPR019826">
    <property type="entry name" value="Carboxylesterase_B_AS"/>
</dbReference>
<dbReference type="PROSITE" id="PS00122">
    <property type="entry name" value="CARBOXYLESTERASE_B_1"/>
    <property type="match status" value="1"/>
</dbReference>
<gene>
    <name evidence="4" type="ORF">LCGC14_1212180</name>
</gene>
<evidence type="ECO:0000259" key="3">
    <source>
        <dbReference type="Pfam" id="PF00135"/>
    </source>
</evidence>
<comment type="similarity">
    <text evidence="1">Belongs to the type-B carboxylesterase/lipase family.</text>
</comment>
<comment type="caution">
    <text evidence="4">The sequence shown here is derived from an EMBL/GenBank/DDBJ whole genome shotgun (WGS) entry which is preliminary data.</text>
</comment>
<evidence type="ECO:0000256" key="2">
    <source>
        <dbReference type="ARBA" id="ARBA00022801"/>
    </source>
</evidence>
<evidence type="ECO:0000313" key="4">
    <source>
        <dbReference type="EMBL" id="KKM93065.1"/>
    </source>
</evidence>
<dbReference type="ESTHER" id="9zzzz-a0a0f9nw14">
    <property type="family name" value="Carb_B_Bacteria"/>
</dbReference>
<dbReference type="InterPro" id="IPR002018">
    <property type="entry name" value="CarbesteraseB"/>
</dbReference>
<dbReference type="InterPro" id="IPR050309">
    <property type="entry name" value="Type-B_Carboxylest/Lipase"/>
</dbReference>
<feature type="domain" description="Carboxylesterase type B" evidence="3">
    <location>
        <begin position="7"/>
        <end position="489"/>
    </location>
</feature>
<dbReference type="AlphaFoldDB" id="A0A0F9NW14"/>
<dbReference type="PANTHER" id="PTHR11559">
    <property type="entry name" value="CARBOXYLESTERASE"/>
    <property type="match status" value="1"/>
</dbReference>
<reference evidence="4" key="1">
    <citation type="journal article" date="2015" name="Nature">
        <title>Complex archaea that bridge the gap between prokaryotes and eukaryotes.</title>
        <authorList>
            <person name="Spang A."/>
            <person name="Saw J.H."/>
            <person name="Jorgensen S.L."/>
            <person name="Zaremba-Niedzwiedzka K."/>
            <person name="Martijn J."/>
            <person name="Lind A.E."/>
            <person name="van Eijk R."/>
            <person name="Schleper C."/>
            <person name="Guy L."/>
            <person name="Ettema T.J."/>
        </authorList>
    </citation>
    <scope>NUCLEOTIDE SEQUENCE</scope>
</reference>
<evidence type="ECO:0000256" key="1">
    <source>
        <dbReference type="ARBA" id="ARBA00005964"/>
    </source>
</evidence>
<name>A0A0F9NW14_9ZZZZ</name>
<dbReference type="EMBL" id="LAZR01006315">
    <property type="protein sequence ID" value="KKM93065.1"/>
    <property type="molecule type" value="Genomic_DNA"/>
</dbReference>
<proteinExistence type="inferred from homology"/>
<organism evidence="4">
    <name type="scientific">marine sediment metagenome</name>
    <dbReference type="NCBI Taxonomy" id="412755"/>
    <lineage>
        <taxon>unclassified sequences</taxon>
        <taxon>metagenomes</taxon>
        <taxon>ecological metagenomes</taxon>
    </lineage>
</organism>
<protein>
    <recommendedName>
        <fullName evidence="3">Carboxylesterase type B domain-containing protein</fullName>
    </recommendedName>
</protein>
<keyword evidence="2" id="KW-0378">Hydrolase</keyword>
<dbReference type="Pfam" id="PF00135">
    <property type="entry name" value="COesterase"/>
    <property type="match status" value="1"/>
</dbReference>
<sequence>MKILKKTRVIELKLGKIQGYINEGISTFKGIPFAEPPIEDLRLKAPILKSSWDGVLESFQYKPVAPQPPPYRPDFPPPPQSEADCLNLNIWTPGCDENMRPVMFWIHGGAHRTGSGRLMNGKTISRRGNIVLVSINYRLSMLGYPYLPGVAANIGQLDQIAALTWVRDNIKSFGGDPNNVTIFGESAGGTSVCVLMAMPKAKGLFHRVICQSGGITPIGLKLSERKKTTELVLKELNLTLDDVEKLRDLPVESIIGAMTKASVKAKIALGFKPFIDGENLPKHPLKAIQEGYAKDIDLIVGTNLEEWRFWRAFEPKFEEYEPSVFKRRIEDILQSLEISENMTDKLIKVYKKSRRENNLSTNLAEIYEACKTDSAFRFPSIIFAEAQSSHQKNTYMYLFKWKTPYQDGRFGAMHALDVPFVFSSFLEDYLFIFPKKTPETEELSNKMSDYWTSFARTGNPNMSNALKWPLYNKGSRKTMIFDNTTEIVEDPLNLEREMWDEFNIWSRI</sequence>
<dbReference type="Gene3D" id="3.40.50.1820">
    <property type="entry name" value="alpha/beta hydrolase"/>
    <property type="match status" value="1"/>
</dbReference>
<dbReference type="InterPro" id="IPR029058">
    <property type="entry name" value="AB_hydrolase_fold"/>
</dbReference>
<dbReference type="GO" id="GO:0016787">
    <property type="term" value="F:hydrolase activity"/>
    <property type="evidence" value="ECO:0007669"/>
    <property type="project" value="UniProtKB-KW"/>
</dbReference>
<accession>A0A0F9NW14</accession>
<dbReference type="SUPFAM" id="SSF53474">
    <property type="entry name" value="alpha/beta-Hydrolases"/>
    <property type="match status" value="1"/>
</dbReference>